<accession>A0AAE0FYE4</accession>
<evidence type="ECO:0000313" key="3">
    <source>
        <dbReference type="EMBL" id="KAK3268078.1"/>
    </source>
</evidence>
<gene>
    <name evidence="3" type="ORF">CYMTET_23395</name>
</gene>
<feature type="chain" id="PRO_5041982768" description="Non-reducing end beta-L-arabinofuranosidase-like GH127 catalytic domain-containing protein" evidence="1">
    <location>
        <begin position="17"/>
        <end position="478"/>
    </location>
</feature>
<feature type="signal peptide" evidence="1">
    <location>
        <begin position="1"/>
        <end position="16"/>
    </location>
</feature>
<comment type="caution">
    <text evidence="3">The sequence shown here is derived from an EMBL/GenBank/DDBJ whole genome shotgun (WGS) entry which is preliminary data.</text>
</comment>
<dbReference type="InterPro" id="IPR012878">
    <property type="entry name" value="Beta-AFase-like_GH127_cat"/>
</dbReference>
<keyword evidence="1" id="KW-0732">Signal</keyword>
<dbReference type="PANTHER" id="PTHR31151">
    <property type="entry name" value="PROLINE-TRNA LIGASE (DUF1680)"/>
    <property type="match status" value="1"/>
</dbReference>
<evidence type="ECO:0000259" key="2">
    <source>
        <dbReference type="Pfam" id="PF07944"/>
    </source>
</evidence>
<dbReference type="AlphaFoldDB" id="A0AAE0FYE4"/>
<organism evidence="3 4">
    <name type="scientific">Cymbomonas tetramitiformis</name>
    <dbReference type="NCBI Taxonomy" id="36881"/>
    <lineage>
        <taxon>Eukaryota</taxon>
        <taxon>Viridiplantae</taxon>
        <taxon>Chlorophyta</taxon>
        <taxon>Pyramimonadophyceae</taxon>
        <taxon>Pyramimonadales</taxon>
        <taxon>Pyramimonadaceae</taxon>
        <taxon>Cymbomonas</taxon>
    </lineage>
</organism>
<keyword evidence="4" id="KW-1185">Reference proteome</keyword>
<reference evidence="3 4" key="1">
    <citation type="journal article" date="2015" name="Genome Biol. Evol.">
        <title>Comparative Genomics of a Bacterivorous Green Alga Reveals Evolutionary Causalities and Consequences of Phago-Mixotrophic Mode of Nutrition.</title>
        <authorList>
            <person name="Burns J.A."/>
            <person name="Paasch A."/>
            <person name="Narechania A."/>
            <person name="Kim E."/>
        </authorList>
    </citation>
    <scope>NUCLEOTIDE SEQUENCE [LARGE SCALE GENOMIC DNA]</scope>
    <source>
        <strain evidence="3 4">PLY_AMNH</strain>
    </source>
</reference>
<protein>
    <recommendedName>
        <fullName evidence="2">Non-reducing end beta-L-arabinofuranosidase-like GH127 catalytic domain-containing protein</fullName>
    </recommendedName>
</protein>
<feature type="domain" description="Non-reducing end beta-L-arabinofuranosidase-like GH127 catalytic" evidence="2">
    <location>
        <begin position="134"/>
        <end position="430"/>
    </location>
</feature>
<dbReference type="Proteomes" id="UP001190700">
    <property type="component" value="Unassembled WGS sequence"/>
</dbReference>
<name>A0AAE0FYE4_9CHLO</name>
<evidence type="ECO:0000256" key="1">
    <source>
        <dbReference type="SAM" id="SignalP"/>
    </source>
</evidence>
<proteinExistence type="predicted"/>
<dbReference type="Pfam" id="PF07944">
    <property type="entry name" value="Beta-AFase-like_GH127_cat"/>
    <property type="match status" value="1"/>
</dbReference>
<dbReference type="EMBL" id="LGRX02012031">
    <property type="protein sequence ID" value="KAK3268078.1"/>
    <property type="molecule type" value="Genomic_DNA"/>
</dbReference>
<dbReference type="PANTHER" id="PTHR31151:SF0">
    <property type="entry name" value="PROLINE-TRNA LIGASE (DUF1680)"/>
    <property type="match status" value="1"/>
</dbReference>
<evidence type="ECO:0000313" key="4">
    <source>
        <dbReference type="Proteomes" id="UP001190700"/>
    </source>
</evidence>
<sequence length="478" mass="53604">MLLLVAAANLPLIIRGLNTGQVDNPEGAHLQEPVAERPVKANRVETATSRQLPNVRSFNRVTPATTSAHPEISAAVEISCPFYSGPGFDKRNARFRNVQAALLDSPIAHNPAQKRFTAPLEAIPLGDIRLTGENQFSRAERTNLKYLEMLSPDRLLWSFRRQAKLPVKDKPYEGWEHPGNELRGHFVGHYLSASAMAWASTGSEMLRVNMEQVVAGLEECQRMHTGADHGYLSAFPTELFDRYERQQPVWAPYYTVHKLMAGLMDQYRHAGSTQAMEMAKRMGYYFVKRVEASPAPLQPLHPRALLETKSKQWHLDSLNMEYGGMNDVMYSLYAATNDTRFLETGALFERPCFTGPMGLGQDLLEGMHGNTHMPVVVGLQQRFDLTGEEHVRQLSEFFFNLINTTRTYVTGGSTHVEIWLHANHMGETMADHLEDRWAAGHQVGRSHELPAPASVLQVEGLRASYPFSTLLTTVLDAP</sequence>